<feature type="transmembrane region" description="Helical" evidence="1">
    <location>
        <begin position="72"/>
        <end position="94"/>
    </location>
</feature>
<accession>A0A2S0S4E5</accession>
<name>A0A2S0S4E5_9AGAM</name>
<organism evidence="2">
    <name type="scientific">Cantharellus lutescens</name>
    <dbReference type="NCBI Taxonomy" id="104198"/>
    <lineage>
        <taxon>Eukaryota</taxon>
        <taxon>Fungi</taxon>
        <taxon>Dikarya</taxon>
        <taxon>Basidiomycota</taxon>
        <taxon>Agaricomycotina</taxon>
        <taxon>Agaricomycetes</taxon>
        <taxon>Cantharellales</taxon>
        <taxon>Hydnaceae</taxon>
        <taxon>Cantharellus</taxon>
    </lineage>
</organism>
<feature type="transmembrane region" description="Helical" evidence="1">
    <location>
        <begin position="206"/>
        <end position="223"/>
    </location>
</feature>
<evidence type="ECO:0000256" key="1">
    <source>
        <dbReference type="SAM" id="Phobius"/>
    </source>
</evidence>
<geneLocation type="mitochondrion" evidence="2"/>
<dbReference type="AlphaFoldDB" id="A0A2S0S4E5"/>
<keyword evidence="1" id="KW-0472">Membrane</keyword>
<dbReference type="RefSeq" id="YP_009486098.1">
    <property type="nucleotide sequence ID" value="NC_037757.1"/>
</dbReference>
<reference evidence="2" key="1">
    <citation type="journal article" date="2018" name="Int. J. Biol. Macromol.">
        <title>Characterization of the mitochondrial genomes of three species in the ectomycorrhizal genus Cantharellus and phylogeny of Agaricomycetes.</title>
        <authorList>
            <person name="Li Q."/>
            <person name="Liao M."/>
            <person name="Yang M."/>
            <person name="Xiong C."/>
            <person name="Jin X."/>
            <person name="Chen Z."/>
            <person name="Huang W."/>
        </authorList>
    </citation>
    <scope>NUCLEOTIDE SEQUENCE</scope>
    <source>
        <strain evidence="2">S144</strain>
    </source>
</reference>
<gene>
    <name evidence="2" type="primary">orf235</name>
</gene>
<protein>
    <submittedName>
        <fullName evidence="2">Uncharacterized protein</fullName>
    </submittedName>
</protein>
<dbReference type="EMBL" id="MG602719">
    <property type="protein sequence ID" value="AWA82223.1"/>
    <property type="molecule type" value="Genomic_DNA"/>
</dbReference>
<dbReference type="GeneID" id="36938745"/>
<keyword evidence="1" id="KW-0812">Transmembrane</keyword>
<proteinExistence type="predicted"/>
<sequence length="235" mass="27450">MLHNIITTIKMGIQNTYNLFSNFNNYPNISELIHKGYGYISDQSYSKLLFNLWRMYVTIPKLIMSLFIYRKFAILTFILCYFVYMMAEMGYLYLDYLNYAEILGKDHLEVMSKHLIKLQEMYSILPEHAQPLRPEYVTTIYESYGISNYHEFLYNPEQMSSLHETMNQNSQFASRSSNVVRQDILNVHQAQDRALFNDFIQQGKNIAATYLVGCLVLITMYAIHNASSLVQGIAS</sequence>
<keyword evidence="1" id="KW-1133">Transmembrane helix</keyword>
<keyword evidence="2" id="KW-0496">Mitochondrion</keyword>
<evidence type="ECO:0000313" key="2">
    <source>
        <dbReference type="EMBL" id="AWA82223.1"/>
    </source>
</evidence>